<proteinExistence type="predicted"/>
<keyword evidence="1" id="KW-0472">Membrane</keyword>
<feature type="transmembrane region" description="Helical" evidence="1">
    <location>
        <begin position="51"/>
        <end position="67"/>
    </location>
</feature>
<evidence type="ECO:0000256" key="1">
    <source>
        <dbReference type="SAM" id="Phobius"/>
    </source>
</evidence>
<protein>
    <submittedName>
        <fullName evidence="2">Uncharacterized protein</fullName>
    </submittedName>
</protein>
<sequence>MFSSVLMVLLALCVLAAGFLTLKRELAASPPTFTSKKEAKDEMVHLFQDRGFFYLTGIALLMQFVYKQGHLLPFDFFQAFLASSGIQALFYLINRKSAGLKTGLVIGVSFIFLLF</sequence>
<keyword evidence="1" id="KW-1133">Transmembrane helix</keyword>
<dbReference type="RefSeq" id="WP_159160049.1">
    <property type="nucleotide sequence ID" value="NZ_CP101609.1"/>
</dbReference>
<feature type="transmembrane region" description="Helical" evidence="1">
    <location>
        <begin position="74"/>
        <end position="92"/>
    </location>
</feature>
<evidence type="ECO:0000313" key="3">
    <source>
        <dbReference type="Proteomes" id="UP000433089"/>
    </source>
</evidence>
<keyword evidence="1" id="KW-0812">Transmembrane</keyword>
<dbReference type="EMBL" id="CABWLH010000010">
    <property type="protein sequence ID" value="VXC28450.1"/>
    <property type="molecule type" value="Genomic_DNA"/>
</dbReference>
<name>A0A653XEH4_BACAB</name>
<dbReference type="Proteomes" id="UP000433089">
    <property type="component" value="Unassembled WGS sequence"/>
</dbReference>
<reference evidence="2 3" key="1">
    <citation type="submission" date="2019-10" db="EMBL/GenBank/DDBJ databases">
        <authorList>
            <person name="Karimi E."/>
        </authorList>
    </citation>
    <scope>NUCLEOTIDE SEQUENCE [LARGE SCALE GENOMIC DNA]</scope>
    <source>
        <strain evidence="2">Bacillus sp. 348</strain>
    </source>
</reference>
<accession>A0A653XEH4</accession>
<dbReference type="AlphaFoldDB" id="A0A653XEH4"/>
<gene>
    <name evidence="2" type="ORF">BACI348_50749</name>
</gene>
<evidence type="ECO:0000313" key="2">
    <source>
        <dbReference type="EMBL" id="VXC28450.1"/>
    </source>
</evidence>
<organism evidence="2 3">
    <name type="scientific">Bacillus altitudinis</name>
    <dbReference type="NCBI Taxonomy" id="293387"/>
    <lineage>
        <taxon>Bacteria</taxon>
        <taxon>Bacillati</taxon>
        <taxon>Bacillota</taxon>
        <taxon>Bacilli</taxon>
        <taxon>Bacillales</taxon>
        <taxon>Bacillaceae</taxon>
        <taxon>Bacillus</taxon>
    </lineage>
</organism>